<feature type="compositionally biased region" description="Low complexity" evidence="6">
    <location>
        <begin position="370"/>
        <end position="420"/>
    </location>
</feature>
<gene>
    <name evidence="8" type="ORF">GCM10009839_53340</name>
</gene>
<evidence type="ECO:0000256" key="1">
    <source>
        <dbReference type="ARBA" id="ARBA00022679"/>
    </source>
</evidence>
<protein>
    <recommendedName>
        <fullName evidence="7">Protein kinase domain-containing protein</fullName>
    </recommendedName>
</protein>
<keyword evidence="3" id="KW-0418">Kinase</keyword>
<reference evidence="8 9" key="1">
    <citation type="journal article" date="2019" name="Int. J. Syst. Evol. Microbiol.">
        <title>The Global Catalogue of Microorganisms (GCM) 10K type strain sequencing project: providing services to taxonomists for standard genome sequencing and annotation.</title>
        <authorList>
            <consortium name="The Broad Institute Genomics Platform"/>
            <consortium name="The Broad Institute Genome Sequencing Center for Infectious Disease"/>
            <person name="Wu L."/>
            <person name="Ma J."/>
        </authorList>
    </citation>
    <scope>NUCLEOTIDE SEQUENCE [LARGE SCALE GENOMIC DNA]</scope>
    <source>
        <strain evidence="8 9">JCM 16014</strain>
    </source>
</reference>
<organism evidence="8 9">
    <name type="scientific">Catenulispora yoronensis</name>
    <dbReference type="NCBI Taxonomy" id="450799"/>
    <lineage>
        <taxon>Bacteria</taxon>
        <taxon>Bacillati</taxon>
        <taxon>Actinomycetota</taxon>
        <taxon>Actinomycetes</taxon>
        <taxon>Catenulisporales</taxon>
        <taxon>Catenulisporaceae</taxon>
        <taxon>Catenulispora</taxon>
    </lineage>
</organism>
<comment type="caution">
    <text evidence="8">The sequence shown here is derived from an EMBL/GenBank/DDBJ whole genome shotgun (WGS) entry which is preliminary data.</text>
</comment>
<dbReference type="InterPro" id="IPR011009">
    <property type="entry name" value="Kinase-like_dom_sf"/>
</dbReference>
<sequence length="594" mass="60462">MAGVPDRGGSTLTTHHTEPRGDSAEPSEAAKVGPYRLLTQLGSGAMGRVFLATDDDGRQAAVKVIRSDLAEVPAFLKRFARELDVAQRVHGPHIAEIYDSQPNGPRPWLATEYVPGPTLQEAIERGGCFDSARLRSFAAAVADALKTIHAADVVHRDLKPSNILLGADGPKVIDFGVARAIDASLLTNTGQTLGTPAYMSPEQADGRAVQSPSDVFALGALLVFAATGRLAFGDGPPLAILHRVVNNEPDLEGVAEDDPELRDLVARCLAKEPDDRPTPQQLIDELGDAPWAPLVGVDWQQPPIGVGLPDTVNDTAAAGTVALRPKARNGKRIAIVSTAAVVALVLAAIAVMEGTGGKGSPDAKSSAKVGESLSGSDSGGSFPSGSENSATTPGSSPLTTSASTSGSPSPSGSPASAVSPGAPPPPTSGASGASTSPGTSQNPGGQTTTSQPPHTTSSSAAAPKTTAPASKPSTSKPAPPPPTTTAAPPPAHNPPAAFGHGEVAVNIPGWVGIATVQVTWVARGDATGYELHYTVDSGTDQTVSVSGTSYSYQIPAGSSSCIQVRPLNQYGKAAFYPSPMFCFNSFGQTVSGSL</sequence>
<evidence type="ECO:0000256" key="2">
    <source>
        <dbReference type="ARBA" id="ARBA00022741"/>
    </source>
</evidence>
<dbReference type="PROSITE" id="PS00107">
    <property type="entry name" value="PROTEIN_KINASE_ATP"/>
    <property type="match status" value="1"/>
</dbReference>
<evidence type="ECO:0000313" key="8">
    <source>
        <dbReference type="EMBL" id="GAA2043451.1"/>
    </source>
</evidence>
<accession>A0ABN2V032</accession>
<feature type="compositionally biased region" description="Low complexity" evidence="6">
    <location>
        <begin position="428"/>
        <end position="476"/>
    </location>
</feature>
<dbReference type="PANTHER" id="PTHR43289:SF34">
    <property type="entry name" value="SERINE_THREONINE-PROTEIN KINASE YBDM-RELATED"/>
    <property type="match status" value="1"/>
</dbReference>
<feature type="region of interest" description="Disordered" evidence="6">
    <location>
        <begin position="354"/>
        <end position="499"/>
    </location>
</feature>
<name>A0ABN2V032_9ACTN</name>
<evidence type="ECO:0000256" key="4">
    <source>
        <dbReference type="ARBA" id="ARBA00022840"/>
    </source>
</evidence>
<evidence type="ECO:0000256" key="6">
    <source>
        <dbReference type="SAM" id="MobiDB-lite"/>
    </source>
</evidence>
<dbReference type="PROSITE" id="PS50011">
    <property type="entry name" value="PROTEIN_KINASE_DOM"/>
    <property type="match status" value="1"/>
</dbReference>
<keyword evidence="1" id="KW-0808">Transferase</keyword>
<dbReference type="InterPro" id="IPR008271">
    <property type="entry name" value="Ser/Thr_kinase_AS"/>
</dbReference>
<dbReference type="SUPFAM" id="SSF56112">
    <property type="entry name" value="Protein kinase-like (PK-like)"/>
    <property type="match status" value="1"/>
</dbReference>
<dbReference type="CDD" id="cd14014">
    <property type="entry name" value="STKc_PknB_like"/>
    <property type="match status" value="1"/>
</dbReference>
<keyword evidence="9" id="KW-1185">Reference proteome</keyword>
<keyword evidence="2 5" id="KW-0547">Nucleotide-binding</keyword>
<dbReference type="Gene3D" id="1.10.510.10">
    <property type="entry name" value="Transferase(Phosphotransferase) domain 1"/>
    <property type="match status" value="1"/>
</dbReference>
<dbReference type="SMART" id="SM00220">
    <property type="entry name" value="S_TKc"/>
    <property type="match status" value="1"/>
</dbReference>
<dbReference type="InterPro" id="IPR017441">
    <property type="entry name" value="Protein_kinase_ATP_BS"/>
</dbReference>
<feature type="region of interest" description="Disordered" evidence="6">
    <location>
        <begin position="1"/>
        <end position="32"/>
    </location>
</feature>
<evidence type="ECO:0000259" key="7">
    <source>
        <dbReference type="PROSITE" id="PS50011"/>
    </source>
</evidence>
<feature type="compositionally biased region" description="Pro residues" evidence="6">
    <location>
        <begin position="477"/>
        <end position="493"/>
    </location>
</feature>
<dbReference type="RefSeq" id="WP_344668395.1">
    <property type="nucleotide sequence ID" value="NZ_BAAAQN010000035.1"/>
</dbReference>
<evidence type="ECO:0000256" key="3">
    <source>
        <dbReference type="ARBA" id="ARBA00022777"/>
    </source>
</evidence>
<dbReference type="Proteomes" id="UP001500751">
    <property type="component" value="Unassembled WGS sequence"/>
</dbReference>
<keyword evidence="4 5" id="KW-0067">ATP-binding</keyword>
<feature type="domain" description="Protein kinase" evidence="7">
    <location>
        <begin position="35"/>
        <end position="292"/>
    </location>
</feature>
<dbReference type="Gene3D" id="3.30.200.20">
    <property type="entry name" value="Phosphorylase Kinase, domain 1"/>
    <property type="match status" value="1"/>
</dbReference>
<evidence type="ECO:0000256" key="5">
    <source>
        <dbReference type="PROSITE-ProRule" id="PRU10141"/>
    </source>
</evidence>
<dbReference type="InterPro" id="IPR000719">
    <property type="entry name" value="Prot_kinase_dom"/>
</dbReference>
<dbReference type="Pfam" id="PF00069">
    <property type="entry name" value="Pkinase"/>
    <property type="match status" value="1"/>
</dbReference>
<dbReference type="PANTHER" id="PTHR43289">
    <property type="entry name" value="MITOGEN-ACTIVATED PROTEIN KINASE KINASE KINASE 20-RELATED"/>
    <property type="match status" value="1"/>
</dbReference>
<dbReference type="EMBL" id="BAAAQN010000035">
    <property type="protein sequence ID" value="GAA2043451.1"/>
    <property type="molecule type" value="Genomic_DNA"/>
</dbReference>
<proteinExistence type="predicted"/>
<feature type="binding site" evidence="5">
    <location>
        <position position="63"/>
    </location>
    <ligand>
        <name>ATP</name>
        <dbReference type="ChEBI" id="CHEBI:30616"/>
    </ligand>
</feature>
<dbReference type="PROSITE" id="PS00108">
    <property type="entry name" value="PROTEIN_KINASE_ST"/>
    <property type="match status" value="1"/>
</dbReference>
<evidence type="ECO:0000313" key="9">
    <source>
        <dbReference type="Proteomes" id="UP001500751"/>
    </source>
</evidence>